<sequence>AGLFTLQQTDYVLVDICASGSSTFSKPTLSEKCKELTKIIDENTPKTLHHIYPHLIHTMFGIITPGWGIPHINPRQHALEFNLLRNFFGVDGPMLRLVHKLQGESILLRYDFPLNILPPALSYMGPVESSGLGYPGRAFGNAPYTSTATFLKGQTCVRVSAFEFYFFHFAHVIINLLPPPQPTKKPVAVDDNLYCSLVDDYLGYFLPIDGSYPPTMQSPVSNVQTPTRSSPWISHISSMIRKSPTKQTDNLGITQNEIWRSDTLVRVLVEFWLGQTTSTRINSTVKCPTEEVAYAVRRLIKHMHYFQNVNSSSLSYSHLNDTVMESFKQNISCNFLQPRLLEFLGYCFNVWPLNSSFRIILETWLSYIQPWRYADASTVGKNVDMRLSTDRHVANAWYHFIASNLPFYTQLLKESLTRYLRMDLSKQANSLLLYRVAKIFNQPNLMEMIEEAEEAQYGGIPAHMHSPSPGSYIASGRINDHNPINATVISSPELKEIVSQLLMVCQQALGTVQKLLDKNKPDFSTQVLKFIGFGDLCEVGPSNFNETSSKKSAQQLADSMQLLSEIFDVQIPELNESMRSVDTNQSQNPLGTDAPDCSLGEDGVVHLSSLGRHEIINNIKKLPVSIKCEPALQPIRSYECATLVRVLHSLSTYINKKYEAEFKQFCSLPGFSGKFAKFIFNIPHSPNTVDSNQLPTISFRFFAHYRTIFYTVMFFLLCYLFDYGVFRSFALFLFLSAIYLILKAVVLELKVKH</sequence>
<evidence type="ECO:0000256" key="4">
    <source>
        <dbReference type="ARBA" id="ARBA00023136"/>
    </source>
</evidence>
<evidence type="ECO:0000313" key="7">
    <source>
        <dbReference type="Proteomes" id="UP000008144"/>
    </source>
</evidence>
<reference evidence="6" key="3">
    <citation type="submission" date="2025-08" db="UniProtKB">
        <authorList>
            <consortium name="Ensembl"/>
        </authorList>
    </citation>
    <scope>IDENTIFICATION</scope>
</reference>
<dbReference type="GO" id="GO:0046475">
    <property type="term" value="P:glycerophospholipid catabolic process"/>
    <property type="evidence" value="ECO:0000318"/>
    <property type="project" value="GO_Central"/>
</dbReference>
<dbReference type="EMBL" id="EAAA01001277">
    <property type="status" value="NOT_ANNOTATED_CDS"/>
    <property type="molecule type" value="Genomic_DNA"/>
</dbReference>
<keyword evidence="4 5" id="KW-0472">Membrane</keyword>
<proteinExistence type="predicted"/>
<dbReference type="GO" id="GO:0006685">
    <property type="term" value="P:sphingomyelin catabolic process"/>
    <property type="evidence" value="ECO:0000318"/>
    <property type="project" value="GO_Central"/>
</dbReference>
<comment type="subcellular location">
    <subcellularLocation>
        <location evidence="1">Membrane</location>
        <topology evidence="1">Single-pass membrane protein</topology>
    </subcellularLocation>
</comment>
<evidence type="ECO:0000256" key="5">
    <source>
        <dbReference type="SAM" id="Phobius"/>
    </source>
</evidence>
<keyword evidence="2 5" id="KW-0812">Transmembrane</keyword>
<dbReference type="Pfam" id="PF14724">
    <property type="entry name" value="mit_SMPDase"/>
    <property type="match status" value="3"/>
</dbReference>
<keyword evidence="7" id="KW-1185">Reference proteome</keyword>
<organism evidence="6 7">
    <name type="scientific">Ciona intestinalis</name>
    <name type="common">Transparent sea squirt</name>
    <name type="synonym">Ascidia intestinalis</name>
    <dbReference type="NCBI Taxonomy" id="7719"/>
    <lineage>
        <taxon>Eukaryota</taxon>
        <taxon>Metazoa</taxon>
        <taxon>Chordata</taxon>
        <taxon>Tunicata</taxon>
        <taxon>Ascidiacea</taxon>
        <taxon>Phlebobranchia</taxon>
        <taxon>Cionidae</taxon>
        <taxon>Ciona</taxon>
    </lineage>
</organism>
<dbReference type="AlphaFoldDB" id="F6TI55"/>
<feature type="transmembrane region" description="Helical" evidence="5">
    <location>
        <begin position="728"/>
        <end position="747"/>
    </location>
</feature>
<dbReference type="PANTHER" id="PTHR12988">
    <property type="entry name" value="SPHINGOMYELIN PHOSPHODIESTERASE 4"/>
    <property type="match status" value="1"/>
</dbReference>
<dbReference type="HOGENOM" id="CLU_012098_0_0_1"/>
<dbReference type="GO" id="GO:0050290">
    <property type="term" value="F:sphingomyelin phosphodiesterase D activity"/>
    <property type="evidence" value="ECO:0000318"/>
    <property type="project" value="GO_Central"/>
</dbReference>
<evidence type="ECO:0000256" key="1">
    <source>
        <dbReference type="ARBA" id="ARBA00004167"/>
    </source>
</evidence>
<protein>
    <recommendedName>
        <fullName evidence="8">Sphingomyelin phosphodiesterase 4</fullName>
    </recommendedName>
</protein>
<dbReference type="GO" id="GO:0046513">
    <property type="term" value="P:ceramide biosynthetic process"/>
    <property type="evidence" value="ECO:0000318"/>
    <property type="project" value="GO_Central"/>
</dbReference>
<dbReference type="Proteomes" id="UP000008144">
    <property type="component" value="Chromosome 14"/>
</dbReference>
<reference evidence="6" key="2">
    <citation type="journal article" date="2008" name="Genome Biol.">
        <title>Improved genome assembly and evidence-based global gene model set for the chordate Ciona intestinalis: new insight into intron and operon populations.</title>
        <authorList>
            <person name="Satou Y."/>
            <person name="Mineta K."/>
            <person name="Ogasawara M."/>
            <person name="Sasakura Y."/>
            <person name="Shoguchi E."/>
            <person name="Ueno K."/>
            <person name="Yamada L."/>
            <person name="Matsumoto J."/>
            <person name="Wasserscheid J."/>
            <person name="Dewar K."/>
            <person name="Wiley G.B."/>
            <person name="Macmil S.L."/>
            <person name="Roe B.A."/>
            <person name="Zeller R.W."/>
            <person name="Hastings K.E."/>
            <person name="Lemaire P."/>
            <person name="Lindquist E."/>
            <person name="Endo T."/>
            <person name="Hotta K."/>
            <person name="Inaba K."/>
        </authorList>
    </citation>
    <scope>NUCLEOTIDE SEQUENCE [LARGE SCALE GENOMIC DNA]</scope>
    <source>
        <strain evidence="6">wild type</strain>
    </source>
</reference>
<evidence type="ECO:0000256" key="3">
    <source>
        <dbReference type="ARBA" id="ARBA00022989"/>
    </source>
</evidence>
<dbReference type="OMA" id="EERGKIH"/>
<dbReference type="STRING" id="7719.ENSCINP00000002919"/>
<reference evidence="6" key="4">
    <citation type="submission" date="2025-09" db="UniProtKB">
        <authorList>
            <consortium name="Ensembl"/>
        </authorList>
    </citation>
    <scope>IDENTIFICATION</scope>
</reference>
<accession>F6TI55</accession>
<dbReference type="PANTHER" id="PTHR12988:SF6">
    <property type="entry name" value="SPHINGOMYELIN PHOSPHODIESTERASE 4"/>
    <property type="match status" value="1"/>
</dbReference>
<name>F6TI55_CIOIN</name>
<feature type="transmembrane region" description="Helical" evidence="5">
    <location>
        <begin position="701"/>
        <end position="721"/>
    </location>
</feature>
<evidence type="ECO:0000256" key="2">
    <source>
        <dbReference type="ARBA" id="ARBA00022692"/>
    </source>
</evidence>
<reference evidence="7" key="1">
    <citation type="journal article" date="2002" name="Science">
        <title>The draft genome of Ciona intestinalis: insights into chordate and vertebrate origins.</title>
        <authorList>
            <person name="Dehal P."/>
            <person name="Satou Y."/>
            <person name="Campbell R.K."/>
            <person name="Chapman J."/>
            <person name="Degnan B."/>
            <person name="De Tomaso A."/>
            <person name="Davidson B."/>
            <person name="Di Gregorio A."/>
            <person name="Gelpke M."/>
            <person name="Goodstein D.M."/>
            <person name="Harafuji N."/>
            <person name="Hastings K.E."/>
            <person name="Ho I."/>
            <person name="Hotta K."/>
            <person name="Huang W."/>
            <person name="Kawashima T."/>
            <person name="Lemaire P."/>
            <person name="Martinez D."/>
            <person name="Meinertzhagen I.A."/>
            <person name="Necula S."/>
            <person name="Nonaka M."/>
            <person name="Putnam N."/>
            <person name="Rash S."/>
            <person name="Saiga H."/>
            <person name="Satake M."/>
            <person name="Terry A."/>
            <person name="Yamada L."/>
            <person name="Wang H.G."/>
            <person name="Awazu S."/>
            <person name="Azumi K."/>
            <person name="Boore J."/>
            <person name="Branno M."/>
            <person name="Chin-Bow S."/>
            <person name="DeSantis R."/>
            <person name="Doyle S."/>
            <person name="Francino P."/>
            <person name="Keys D.N."/>
            <person name="Haga S."/>
            <person name="Hayashi H."/>
            <person name="Hino K."/>
            <person name="Imai K.S."/>
            <person name="Inaba K."/>
            <person name="Kano S."/>
            <person name="Kobayashi K."/>
            <person name="Kobayashi M."/>
            <person name="Lee B.I."/>
            <person name="Makabe K.W."/>
            <person name="Manohar C."/>
            <person name="Matassi G."/>
            <person name="Medina M."/>
            <person name="Mochizuki Y."/>
            <person name="Mount S."/>
            <person name="Morishita T."/>
            <person name="Miura S."/>
            <person name="Nakayama A."/>
            <person name="Nishizaka S."/>
            <person name="Nomoto H."/>
            <person name="Ohta F."/>
            <person name="Oishi K."/>
            <person name="Rigoutsos I."/>
            <person name="Sano M."/>
            <person name="Sasaki A."/>
            <person name="Sasakura Y."/>
            <person name="Shoguchi E."/>
            <person name="Shin-i T."/>
            <person name="Spagnuolo A."/>
            <person name="Stainier D."/>
            <person name="Suzuki M.M."/>
            <person name="Tassy O."/>
            <person name="Takatori N."/>
            <person name="Tokuoka M."/>
            <person name="Yagi K."/>
            <person name="Yoshizaki F."/>
            <person name="Wada S."/>
            <person name="Zhang C."/>
            <person name="Hyatt P.D."/>
            <person name="Larimer F."/>
            <person name="Detter C."/>
            <person name="Doggett N."/>
            <person name="Glavina T."/>
            <person name="Hawkins T."/>
            <person name="Richardson P."/>
            <person name="Lucas S."/>
            <person name="Kohara Y."/>
            <person name="Levine M."/>
            <person name="Satoh N."/>
            <person name="Rokhsar D.S."/>
        </authorList>
    </citation>
    <scope>NUCLEOTIDE SEQUENCE [LARGE SCALE GENOMIC DNA]</scope>
</reference>
<evidence type="ECO:0000313" key="6">
    <source>
        <dbReference type="Ensembl" id="ENSCINP00000002919.3"/>
    </source>
</evidence>
<dbReference type="Ensembl" id="ENSCINT00000002919.3">
    <property type="protein sequence ID" value="ENSCINP00000002919.3"/>
    <property type="gene ID" value="ENSCING00000003912.3"/>
</dbReference>
<dbReference type="InParanoid" id="F6TI55"/>
<dbReference type="GeneTree" id="ENSGT00390000006044"/>
<dbReference type="FunCoup" id="F6TI55">
    <property type="interactions" value="468"/>
</dbReference>
<dbReference type="GO" id="GO:0016020">
    <property type="term" value="C:membrane"/>
    <property type="evidence" value="ECO:0007669"/>
    <property type="project" value="UniProtKB-SubCell"/>
</dbReference>
<keyword evidence="3 5" id="KW-1133">Transmembrane helix</keyword>
<evidence type="ECO:0008006" key="8">
    <source>
        <dbReference type="Google" id="ProtNLM"/>
    </source>
</evidence>
<dbReference type="InterPro" id="IPR024129">
    <property type="entry name" value="Sphingomy_SMPD4"/>
</dbReference>